<accession>A0A081CME5</accession>
<dbReference type="EMBL" id="DF830089">
    <property type="protein sequence ID" value="GAK67841.1"/>
    <property type="molecule type" value="Genomic_DNA"/>
</dbReference>
<dbReference type="Proteomes" id="UP000053758">
    <property type="component" value="Unassembled WGS sequence"/>
</dbReference>
<dbReference type="HOGENOM" id="CLU_129951_0_0_1"/>
<evidence type="ECO:0000313" key="2">
    <source>
        <dbReference type="Proteomes" id="UP000053758"/>
    </source>
</evidence>
<dbReference type="AlphaFoldDB" id="A0A081CME5"/>
<proteinExistence type="predicted"/>
<reference evidence="1" key="1">
    <citation type="submission" date="2014-07" db="EMBL/GenBank/DDBJ databases">
        <title>Draft genome sequence of the yeast Pseudozyma antarctica JCM 10317 known as a producer of lipase B which used in a wide range of industrial applications.</title>
        <authorList>
            <person name="Morita T."/>
            <person name="Saika A."/>
            <person name="Koike H."/>
        </authorList>
    </citation>
    <scope>NUCLEOTIDE SEQUENCE</scope>
    <source>
        <strain evidence="1">JCM 10317</strain>
    </source>
</reference>
<keyword evidence="2" id="KW-1185">Reference proteome</keyword>
<gene>
    <name evidence="1" type="ORF">PAN0_022d6071</name>
</gene>
<protein>
    <submittedName>
        <fullName evidence="1">Uncharacterized protein</fullName>
    </submittedName>
</protein>
<sequence>MRARRSPSDAHPSRLGRADLGHTWMLDQDGRWIWGASTGFGQQGSQQAEPAAAAWHQKRISGLGRLDWCGAFDQDLDLPRTMTKQALQPLAMCPPCEHIGQAPTQQHGSPEDRAPSVHVLILLGSGSECSFGVLHAAAGRPTQLFQQGFAIEKALLCSTLGPEQLQPFALEMPLTQP</sequence>
<dbReference type="RefSeq" id="XP_014653935.1">
    <property type="nucleotide sequence ID" value="XM_014798449.1"/>
</dbReference>
<dbReference type="GeneID" id="26306899"/>
<organism evidence="1">
    <name type="scientific">Pseudozyma antarctica</name>
    <name type="common">Yeast</name>
    <name type="synonym">Candida antarctica</name>
    <dbReference type="NCBI Taxonomy" id="84753"/>
    <lineage>
        <taxon>Eukaryota</taxon>
        <taxon>Fungi</taxon>
        <taxon>Dikarya</taxon>
        <taxon>Basidiomycota</taxon>
        <taxon>Ustilaginomycotina</taxon>
        <taxon>Ustilaginomycetes</taxon>
        <taxon>Ustilaginales</taxon>
        <taxon>Ustilaginaceae</taxon>
        <taxon>Moesziomyces</taxon>
    </lineage>
</organism>
<evidence type="ECO:0000313" key="1">
    <source>
        <dbReference type="EMBL" id="GAK67841.1"/>
    </source>
</evidence>
<name>A0A081CME5_PSEA2</name>